<evidence type="ECO:0000313" key="2">
    <source>
        <dbReference type="EMBL" id="KAL1636413.1"/>
    </source>
</evidence>
<accession>A0ABR3TA38</accession>
<protein>
    <submittedName>
        <fullName evidence="2">Uncharacterized protein</fullName>
    </submittedName>
</protein>
<name>A0ABR3TA38_9PEZI</name>
<reference evidence="2 3" key="1">
    <citation type="journal article" date="2023" name="Plant Dis.">
        <title>First Report of Diplodia intermedia Causing Canker and Dieback Diseases on Apple Trees in Canada.</title>
        <authorList>
            <person name="Ellouze W."/>
            <person name="Ilyukhin E."/>
            <person name="Sulman M."/>
            <person name="Ali S."/>
        </authorList>
    </citation>
    <scope>NUCLEOTIDE SEQUENCE [LARGE SCALE GENOMIC DNA]</scope>
    <source>
        <strain evidence="2 3">M45-28</strain>
    </source>
</reference>
<dbReference type="EMBL" id="JAKEKT020000102">
    <property type="protein sequence ID" value="KAL1636413.1"/>
    <property type="molecule type" value="Genomic_DNA"/>
</dbReference>
<keyword evidence="3" id="KW-1185">Reference proteome</keyword>
<comment type="caution">
    <text evidence="2">The sequence shown here is derived from an EMBL/GenBank/DDBJ whole genome shotgun (WGS) entry which is preliminary data.</text>
</comment>
<gene>
    <name evidence="2" type="ORF">SLS58_009832</name>
</gene>
<feature type="region of interest" description="Disordered" evidence="1">
    <location>
        <begin position="1"/>
        <end position="31"/>
    </location>
</feature>
<evidence type="ECO:0000313" key="3">
    <source>
        <dbReference type="Proteomes" id="UP001521184"/>
    </source>
</evidence>
<sequence>MSDPWRPSGGESSSSAPSETPKNRRKAARSDEDVKVDIVEANFRTGWPKLVPQPTINRPCSNPDYYVTGYRQKEAEFRTVLQVQGISFNRVRLVERKSAGSRSFYPTLLVEATSRSGSWYNAVLRLSRLLLNTTGKYDGSIHVEIVEFGSDTPRIFPIHAGDNVLNTWHNLGMSVVSGLAKFQVHWKLLSLVKLSCRPYGANAGPSTTTMLIEAWDADADDWELKILPGLKGLIQNTAIENVEIWQAQGHSSVGDGKVEVTALPERTWWEKPLRIGDGLGPQGIPSIGTLGGFVRIEDPVKKVGSTCILTNCRVVKPCPGLTERMTPNPPEKALKALNITETPLSHIVVSPSDLDLKRKIEILEEEIQATKENTYGPLPPGAAPPLADRAEMGDERAARAVEVSEKLINKLESQVRCLSHDPNFVAGAVRAVSGFQYLLKDGNKKVALDWALVQTVSGRDPDPSFSSDNRYQSGLHLPSWARRDFESWRKLSQSKPTDVMKVGRATGWTQGEINYAEAWLNLTESPCNGINWEEEYGTVVECMRVENPRGTQTPFSIGGDSGSMVLDTKDGACVGLVFGGDEGGLYALMTPIEDVFSSIEKVTGCRIVRPRLVA</sequence>
<dbReference type="Proteomes" id="UP001521184">
    <property type="component" value="Unassembled WGS sequence"/>
</dbReference>
<feature type="compositionally biased region" description="Low complexity" evidence="1">
    <location>
        <begin position="7"/>
        <end position="19"/>
    </location>
</feature>
<organism evidence="2 3">
    <name type="scientific">Diplodia intermedia</name>
    <dbReference type="NCBI Taxonomy" id="856260"/>
    <lineage>
        <taxon>Eukaryota</taxon>
        <taxon>Fungi</taxon>
        <taxon>Dikarya</taxon>
        <taxon>Ascomycota</taxon>
        <taxon>Pezizomycotina</taxon>
        <taxon>Dothideomycetes</taxon>
        <taxon>Dothideomycetes incertae sedis</taxon>
        <taxon>Botryosphaeriales</taxon>
        <taxon>Botryosphaeriaceae</taxon>
        <taxon>Diplodia</taxon>
    </lineage>
</organism>
<evidence type="ECO:0000256" key="1">
    <source>
        <dbReference type="SAM" id="MobiDB-lite"/>
    </source>
</evidence>
<proteinExistence type="predicted"/>